<accession>A0A9W4U273</accession>
<dbReference type="SMART" id="SM00248">
    <property type="entry name" value="ANK"/>
    <property type="match status" value="10"/>
</dbReference>
<dbReference type="SUPFAM" id="SSF48403">
    <property type="entry name" value="Ankyrin repeat"/>
    <property type="match status" value="2"/>
</dbReference>
<comment type="caution">
    <text evidence="5">The sequence shown here is derived from an EMBL/GenBank/DDBJ whole genome shotgun (WGS) entry which is preliminary data.</text>
</comment>
<dbReference type="InterPro" id="IPR036770">
    <property type="entry name" value="Ankyrin_rpt-contain_sf"/>
</dbReference>
<evidence type="ECO:0000256" key="3">
    <source>
        <dbReference type="PROSITE-ProRule" id="PRU00023"/>
    </source>
</evidence>
<dbReference type="InterPro" id="IPR025676">
    <property type="entry name" value="Clr5_dom"/>
</dbReference>
<dbReference type="EMBL" id="CAOQHR010000001">
    <property type="protein sequence ID" value="CAI6253555.1"/>
    <property type="molecule type" value="Genomic_DNA"/>
</dbReference>
<dbReference type="Pfam" id="PF00023">
    <property type="entry name" value="Ank"/>
    <property type="match status" value="1"/>
</dbReference>
<evidence type="ECO:0000256" key="1">
    <source>
        <dbReference type="ARBA" id="ARBA00022737"/>
    </source>
</evidence>
<dbReference type="PANTHER" id="PTHR24198">
    <property type="entry name" value="ANKYRIN REPEAT AND PROTEIN KINASE DOMAIN-CONTAINING PROTEIN"/>
    <property type="match status" value="1"/>
</dbReference>
<dbReference type="OrthoDB" id="539213at2759"/>
<feature type="repeat" description="ANK" evidence="3">
    <location>
        <begin position="377"/>
        <end position="409"/>
    </location>
</feature>
<organism evidence="5 6">
    <name type="scientific">Periconia digitata</name>
    <dbReference type="NCBI Taxonomy" id="1303443"/>
    <lineage>
        <taxon>Eukaryota</taxon>
        <taxon>Fungi</taxon>
        <taxon>Dikarya</taxon>
        <taxon>Ascomycota</taxon>
        <taxon>Pezizomycotina</taxon>
        <taxon>Dothideomycetes</taxon>
        <taxon>Pleosporomycetidae</taxon>
        <taxon>Pleosporales</taxon>
        <taxon>Massarineae</taxon>
        <taxon>Periconiaceae</taxon>
        <taxon>Periconia</taxon>
    </lineage>
</organism>
<dbReference type="PANTHER" id="PTHR24198:SF169">
    <property type="entry name" value="NON-SPECIFIC SERINE_THREONINE PROTEIN KINASE"/>
    <property type="match status" value="1"/>
</dbReference>
<dbReference type="Pfam" id="PF12796">
    <property type="entry name" value="Ank_2"/>
    <property type="match status" value="2"/>
</dbReference>
<keyword evidence="1" id="KW-0677">Repeat</keyword>
<evidence type="ECO:0000259" key="4">
    <source>
        <dbReference type="Pfam" id="PF14420"/>
    </source>
</evidence>
<reference evidence="5" key="1">
    <citation type="submission" date="2023-01" db="EMBL/GenBank/DDBJ databases">
        <authorList>
            <person name="Van Ghelder C."/>
            <person name="Rancurel C."/>
        </authorList>
    </citation>
    <scope>NUCLEOTIDE SEQUENCE</scope>
    <source>
        <strain evidence="5">CNCM I-4278</strain>
    </source>
</reference>
<dbReference type="AlphaFoldDB" id="A0A9W4U273"/>
<dbReference type="Pfam" id="PF14420">
    <property type="entry name" value="Clr5"/>
    <property type="match status" value="1"/>
</dbReference>
<dbReference type="InterPro" id="IPR002110">
    <property type="entry name" value="Ankyrin_rpt"/>
</dbReference>
<sequence length="1163" mass="130975">MSKRDIENCVWNEHKEEIMRLYQHENLPLAQVITLMETSAGFKRTKGQYERRLKAWGAQKYSKAEDWKIIASCYQDRALHGSQTAVMLRGKMVQDRKVRKEIARHGYETAMDRFNRLNRPGRLTNGAPLPKSTEIQLFTPPGSPSVITVGSAKFPLGCPGKIQQRWSEEGLLILAETTPWNQFIVSMQSLCLEHHGLLVATEEHNDRSSTTDIGTNGNKNTVLASSESPLAAWSMMIFCSLYASNDLVDFYIHDACTNPQRYLPPCRDTTSEIDVGATLHLATRNTQLEFLKHTMNLVSNNFEVHFTGAAIVELLRVKQNRSLLQSLVDQKLLVAHAFLEKLWIPALRDSNFDVLKMILVNGYDIQAPIDTMEFLPRNVTALQFAIETGNESLVEFLLENGANGNETSITTQYICGRRLHNYEVENLLELAASLGKFSILRRLLVHRPQSPSETPHITMIVLRFAVLHGDMDTFQHLLDQAPSMYTQAQINPWILLEAAVAQKNYNTYHIITRCMGYEFDINAIERKENGSVLAAAYMSQDMDRIKRLCDMGANLSAVTKRKTHLDLNVSELERTVLDFRGMALLHLATAKDDTDTVAFLIERGVDVNQCCNFISPLQIAVYRRNEAIVDDLLQAGADVDLYTASGTATEYQTDDELDQVIGRPLLRIVLETGSSALFEKLRQHNVNFKPSLSPITESKILRWAIDGGNLKLVETVMKEYLSTASILPAVLANCILAFGYHDGFHIIKRCEGLDSAVAYSTEVLCAVVCCHDLVFLQDFLEQACNTLAILPRGYIATGLAIACAKGYYDMLQTFIDAGVKIYEPYNIPLFERFTAIYHRRAPFDQNAWSALTANPQRKETVTVAIFDTLLAACVEFERNAEDEELWKAALFSSCKLALFSARNSSEDLREMIPKLIPKGLDVNWIPPEDHSLLQHAVRLRDEKSARYFLSLGADPNAMSVTSLYPIHTALQESAICSTGDLLALLIQHGAEPSAIPPFSRGATATQFAAMYGNFENLIILLKLGVNINEPPGDHEGRTAIEGAAENGRLTMVEYLLQAGANVEGKTNPNYRRSVYRAWCNGHRTIANMIQNWKVERYGTDDCESIETILKTVTRYELEYADSDAYARHRQFLADGDEYQWCQWEDNDKQAEPMFQKARKQLIK</sequence>
<gene>
    <name evidence="5" type="ORF">PDIGIT_LOCUS1066</name>
</gene>
<evidence type="ECO:0000313" key="5">
    <source>
        <dbReference type="EMBL" id="CAI6253555.1"/>
    </source>
</evidence>
<evidence type="ECO:0000313" key="6">
    <source>
        <dbReference type="Proteomes" id="UP001152607"/>
    </source>
</evidence>
<dbReference type="PROSITE" id="PS50088">
    <property type="entry name" value="ANK_REPEAT"/>
    <property type="match status" value="4"/>
</dbReference>
<feature type="domain" description="Clr5" evidence="4">
    <location>
        <begin position="10"/>
        <end position="60"/>
    </location>
</feature>
<dbReference type="PROSITE" id="PS50297">
    <property type="entry name" value="ANK_REP_REGION"/>
    <property type="match status" value="4"/>
</dbReference>
<proteinExistence type="predicted"/>
<protein>
    <recommendedName>
        <fullName evidence="4">Clr5 domain-containing protein</fullName>
    </recommendedName>
</protein>
<dbReference type="Gene3D" id="1.25.40.20">
    <property type="entry name" value="Ankyrin repeat-containing domain"/>
    <property type="match status" value="3"/>
</dbReference>
<feature type="repeat" description="ANK" evidence="3">
    <location>
        <begin position="580"/>
        <end position="612"/>
    </location>
</feature>
<feature type="repeat" description="ANK" evidence="3">
    <location>
        <begin position="612"/>
        <end position="644"/>
    </location>
</feature>
<dbReference type="Proteomes" id="UP001152607">
    <property type="component" value="Unassembled WGS sequence"/>
</dbReference>
<keyword evidence="2 3" id="KW-0040">ANK repeat</keyword>
<name>A0A9W4U273_9PLEO</name>
<feature type="repeat" description="ANK" evidence="3">
    <location>
        <begin position="1035"/>
        <end position="1067"/>
    </location>
</feature>
<evidence type="ECO:0000256" key="2">
    <source>
        <dbReference type="ARBA" id="ARBA00023043"/>
    </source>
</evidence>
<keyword evidence="6" id="KW-1185">Reference proteome</keyword>